<reference evidence="2" key="2">
    <citation type="submission" date="2024-03" db="EMBL/GenBank/DDBJ databases">
        <title>30 novel species of actinomycetes from the DSMZ collection.</title>
        <authorList>
            <person name="Nouioui I."/>
        </authorList>
    </citation>
    <scope>NUCLEOTIDE SEQUENCE</scope>
    <source>
        <strain evidence="4">DSM 41979</strain>
        <strain evidence="2">DSM 41982</strain>
    </source>
</reference>
<dbReference type="Proteomes" id="UP001183610">
    <property type="component" value="Unassembled WGS sequence"/>
</dbReference>
<gene>
    <name evidence="2" type="ORF">RM574_22680</name>
    <name evidence="1" type="ORF">RM698_31785</name>
</gene>
<proteinExistence type="predicted"/>
<evidence type="ECO:0000313" key="3">
    <source>
        <dbReference type="Proteomes" id="UP001183607"/>
    </source>
</evidence>
<keyword evidence="4" id="KW-1185">Reference proteome</keyword>
<dbReference type="RefSeq" id="WP_007825463.1">
    <property type="nucleotide sequence ID" value="NZ_JAVRER010000042.1"/>
</dbReference>
<accession>A0ABD5EA52</accession>
<evidence type="ECO:0000313" key="1">
    <source>
        <dbReference type="EMBL" id="MDT0413599.1"/>
    </source>
</evidence>
<dbReference type="Proteomes" id="UP001183607">
    <property type="component" value="Unassembled WGS sequence"/>
</dbReference>
<evidence type="ECO:0000313" key="2">
    <source>
        <dbReference type="EMBL" id="MDT0418296.1"/>
    </source>
</evidence>
<name>A0ABD5EA52_9ACTN</name>
<protein>
    <submittedName>
        <fullName evidence="2">Uncharacterized protein</fullName>
    </submittedName>
</protein>
<sequence length="83" mass="8838">MTEQGTRELTGMYEAQDHLERLRAALIAAGIKLPSLRLDLPSCSGEAQTPLLDLGRVNLDTARALTALAERAAHSAPADTKSP</sequence>
<evidence type="ECO:0000313" key="4">
    <source>
        <dbReference type="Proteomes" id="UP001183610"/>
    </source>
</evidence>
<reference evidence="3" key="1">
    <citation type="submission" date="2023-07" db="EMBL/GenBank/DDBJ databases">
        <title>30 novel species of actinomycetes from the DSMZ collection.</title>
        <authorList>
            <person name="Nouioui I."/>
        </authorList>
    </citation>
    <scope>NUCLEOTIDE SEQUENCE [LARGE SCALE GENOMIC DNA]</scope>
    <source>
        <strain evidence="1">DSM 41979</strain>
        <strain evidence="3">DSM 41982</strain>
    </source>
</reference>
<dbReference type="AlphaFoldDB" id="A0ABD5EA52"/>
<comment type="caution">
    <text evidence="2">The sequence shown here is derived from an EMBL/GenBank/DDBJ whole genome shotgun (WGS) entry which is preliminary data.</text>
</comment>
<dbReference type="EMBL" id="JAVRET010000158">
    <property type="protein sequence ID" value="MDT0413599.1"/>
    <property type="molecule type" value="Genomic_DNA"/>
</dbReference>
<organism evidence="2 3">
    <name type="scientific">Streptomyces evansiae</name>
    <dbReference type="NCBI Taxonomy" id="3075535"/>
    <lineage>
        <taxon>Bacteria</taxon>
        <taxon>Bacillati</taxon>
        <taxon>Actinomycetota</taxon>
        <taxon>Actinomycetes</taxon>
        <taxon>Kitasatosporales</taxon>
        <taxon>Streptomycetaceae</taxon>
        <taxon>Streptomyces</taxon>
    </lineage>
</organism>
<dbReference type="EMBL" id="JAVRER010000042">
    <property type="protein sequence ID" value="MDT0418296.1"/>
    <property type="molecule type" value="Genomic_DNA"/>
</dbReference>